<evidence type="ECO:0000313" key="4">
    <source>
        <dbReference type="Proteomes" id="UP001334248"/>
    </source>
</evidence>
<dbReference type="Gene3D" id="6.10.140.2040">
    <property type="match status" value="2"/>
</dbReference>
<dbReference type="Proteomes" id="UP001334248">
    <property type="component" value="Unassembled WGS sequence"/>
</dbReference>
<proteinExistence type="predicted"/>
<dbReference type="InterPro" id="IPR004018">
    <property type="entry name" value="RPEL_repeat"/>
</dbReference>
<dbReference type="InterPro" id="IPR036047">
    <property type="entry name" value="F-box-like_dom_sf"/>
</dbReference>
<dbReference type="PROSITE" id="PS50181">
    <property type="entry name" value="FBOX"/>
    <property type="match status" value="1"/>
</dbReference>
<dbReference type="EMBL" id="JAVHJV010000001">
    <property type="protein sequence ID" value="KAK5946091.1"/>
    <property type="molecule type" value="Genomic_DNA"/>
</dbReference>
<dbReference type="SMART" id="SM00256">
    <property type="entry name" value="FBOX"/>
    <property type="match status" value="1"/>
</dbReference>
<evidence type="ECO:0000259" key="2">
    <source>
        <dbReference type="PROSITE" id="PS50181"/>
    </source>
</evidence>
<comment type="caution">
    <text evidence="3">The sequence shown here is derived from an EMBL/GenBank/DDBJ whole genome shotgun (WGS) entry which is preliminary data.</text>
</comment>
<dbReference type="CDD" id="cd09917">
    <property type="entry name" value="F-box_SF"/>
    <property type="match status" value="1"/>
</dbReference>
<keyword evidence="4" id="KW-1185">Reference proteome</keyword>
<sequence length="303" mass="34499">MAVTAPSLENYSLTDLPDEVLLHILSYLHVSDLLQVGRTCHLLRFLAADPVLHEERLRWASANLELSLSKRKTKASISPPNAWIWLSKTNVLSRSISKSLIKIRLCHSLERRPSTKELVARAILPSYSAHVSPLLVQSQQSVYKNRLRDGLCRKLERRPSVNSLVSMNILPEECVKVSPALVDARRRVIKESLKDGLRAWVETRGIKAQQRRAVELDESERRTVKALVRRLTARKLAEELDTQANRTSMEKKRAQARWGRALENQRIKDETKAASQGACIHPTRAHVFGLKRFWESVIRTAST</sequence>
<keyword evidence="1" id="KW-0677">Repeat</keyword>
<evidence type="ECO:0000256" key="1">
    <source>
        <dbReference type="ARBA" id="ARBA00022737"/>
    </source>
</evidence>
<dbReference type="SUPFAM" id="SSF81383">
    <property type="entry name" value="F-box domain"/>
    <property type="match status" value="1"/>
</dbReference>
<protein>
    <recommendedName>
        <fullName evidence="2">F-box domain-containing protein</fullName>
    </recommendedName>
</protein>
<accession>A0ABR0RZU8</accession>
<feature type="domain" description="F-box" evidence="2">
    <location>
        <begin position="10"/>
        <end position="62"/>
    </location>
</feature>
<evidence type="ECO:0000313" key="3">
    <source>
        <dbReference type="EMBL" id="KAK5946091.1"/>
    </source>
</evidence>
<gene>
    <name evidence="3" type="ORF">PMZ80_000230</name>
</gene>
<name>A0ABR0RZU8_9EURO</name>
<reference evidence="3 4" key="1">
    <citation type="journal article" date="2023" name="Res Sq">
        <title>Genomic and morphological characterization of Knufia obscura isolated from the Mars 2020 spacecraft assembly facility.</title>
        <authorList>
            <person name="Chander A.M."/>
            <person name="Teixeira M.M."/>
            <person name="Singh N.K."/>
            <person name="Williams M.P."/>
            <person name="Parker C.W."/>
            <person name="Leo P."/>
            <person name="Stajich J.E."/>
            <person name="Torok T."/>
            <person name="Tighe S."/>
            <person name="Mason C.E."/>
            <person name="Venkateswaran K."/>
        </authorList>
    </citation>
    <scope>NUCLEOTIDE SEQUENCE [LARGE SCALE GENOMIC DNA]</scope>
    <source>
        <strain evidence="3 4">CCFEE 5817</strain>
    </source>
</reference>
<dbReference type="RefSeq" id="XP_064734181.1">
    <property type="nucleotide sequence ID" value="XM_064868684.1"/>
</dbReference>
<dbReference type="GeneID" id="89993679"/>
<dbReference type="InterPro" id="IPR001810">
    <property type="entry name" value="F-box_dom"/>
</dbReference>
<dbReference type="Pfam" id="PF12937">
    <property type="entry name" value="F-box-like"/>
    <property type="match status" value="1"/>
</dbReference>
<dbReference type="Gene3D" id="1.20.1280.50">
    <property type="match status" value="1"/>
</dbReference>
<dbReference type="SMART" id="SM00707">
    <property type="entry name" value="RPEL"/>
    <property type="match status" value="2"/>
</dbReference>
<organism evidence="3 4">
    <name type="scientific">Knufia obscura</name>
    <dbReference type="NCBI Taxonomy" id="1635080"/>
    <lineage>
        <taxon>Eukaryota</taxon>
        <taxon>Fungi</taxon>
        <taxon>Dikarya</taxon>
        <taxon>Ascomycota</taxon>
        <taxon>Pezizomycotina</taxon>
        <taxon>Eurotiomycetes</taxon>
        <taxon>Chaetothyriomycetidae</taxon>
        <taxon>Chaetothyriales</taxon>
        <taxon>Trichomeriaceae</taxon>
        <taxon>Knufia</taxon>
    </lineage>
</organism>